<comment type="caution">
    <text evidence="3">The sequence shown here is derived from an EMBL/GenBank/DDBJ whole genome shotgun (WGS) entry which is preliminary data.</text>
</comment>
<sequence>MSLLFIHYAIRLALKSTHAQSPYVHLRLKAKRHCTVETGKRRAGTGKKGKISAGGRSEAELRLAEGNEACPGWRNVIEQ</sequence>
<dbReference type="Proteomes" id="UP000663880">
    <property type="component" value="Unassembled WGS sequence"/>
</dbReference>
<feature type="compositionally biased region" description="Basic residues" evidence="1">
    <location>
        <begin position="41"/>
        <end position="50"/>
    </location>
</feature>
<proteinExistence type="predicted"/>
<evidence type="ECO:0000256" key="1">
    <source>
        <dbReference type="SAM" id="MobiDB-lite"/>
    </source>
</evidence>
<feature type="region of interest" description="Disordered" evidence="1">
    <location>
        <begin position="35"/>
        <end position="57"/>
    </location>
</feature>
<evidence type="ECO:0000313" key="3">
    <source>
        <dbReference type="EMBL" id="CAF4838528.1"/>
    </source>
</evidence>
<keyword evidence="2" id="KW-0732">Signal</keyword>
<evidence type="ECO:0000313" key="4">
    <source>
        <dbReference type="Proteomes" id="UP000663880"/>
    </source>
</evidence>
<protein>
    <submittedName>
        <fullName evidence="3">Uncharacterized protein</fullName>
    </submittedName>
</protein>
<name>A0A821RGP3_9NEOP</name>
<accession>A0A821RGP3</accession>
<feature type="chain" id="PRO_5032734548" evidence="2">
    <location>
        <begin position="20"/>
        <end position="79"/>
    </location>
</feature>
<evidence type="ECO:0000256" key="2">
    <source>
        <dbReference type="SAM" id="SignalP"/>
    </source>
</evidence>
<reference evidence="3" key="1">
    <citation type="submission" date="2021-02" db="EMBL/GenBank/DDBJ databases">
        <authorList>
            <person name="Steward A R."/>
        </authorList>
    </citation>
    <scope>NUCLEOTIDE SEQUENCE</scope>
</reference>
<keyword evidence="4" id="KW-1185">Reference proteome</keyword>
<dbReference type="EMBL" id="CAJOBZ010000012">
    <property type="protein sequence ID" value="CAF4838528.1"/>
    <property type="molecule type" value="Genomic_DNA"/>
</dbReference>
<feature type="signal peptide" evidence="2">
    <location>
        <begin position="1"/>
        <end position="19"/>
    </location>
</feature>
<organism evidence="3 4">
    <name type="scientific">Pieris macdunnoughi</name>
    <dbReference type="NCBI Taxonomy" id="345717"/>
    <lineage>
        <taxon>Eukaryota</taxon>
        <taxon>Metazoa</taxon>
        <taxon>Ecdysozoa</taxon>
        <taxon>Arthropoda</taxon>
        <taxon>Hexapoda</taxon>
        <taxon>Insecta</taxon>
        <taxon>Pterygota</taxon>
        <taxon>Neoptera</taxon>
        <taxon>Endopterygota</taxon>
        <taxon>Lepidoptera</taxon>
        <taxon>Glossata</taxon>
        <taxon>Ditrysia</taxon>
        <taxon>Papilionoidea</taxon>
        <taxon>Pieridae</taxon>
        <taxon>Pierinae</taxon>
        <taxon>Pieris</taxon>
    </lineage>
</organism>
<dbReference type="OrthoDB" id="10562439at2759"/>
<gene>
    <name evidence="3" type="ORF">PMACD_LOCUS5922</name>
</gene>
<dbReference type="AlphaFoldDB" id="A0A821RGP3"/>